<organism evidence="3 4">
    <name type="scientific">Helicobacter canis</name>
    <dbReference type="NCBI Taxonomy" id="29419"/>
    <lineage>
        <taxon>Bacteria</taxon>
        <taxon>Pseudomonadati</taxon>
        <taxon>Campylobacterota</taxon>
        <taxon>Epsilonproteobacteria</taxon>
        <taxon>Campylobacterales</taxon>
        <taxon>Helicobacteraceae</taxon>
        <taxon>Helicobacter</taxon>
    </lineage>
</organism>
<evidence type="ECO:0000256" key="2">
    <source>
        <dbReference type="SAM" id="Phobius"/>
    </source>
</evidence>
<dbReference type="Proteomes" id="UP000323707">
    <property type="component" value="Unassembled WGS sequence"/>
</dbReference>
<protein>
    <submittedName>
        <fullName evidence="3">Uncharacterized protein</fullName>
    </submittedName>
</protein>
<keyword evidence="2" id="KW-0812">Transmembrane</keyword>
<feature type="transmembrane region" description="Helical" evidence="2">
    <location>
        <begin position="177"/>
        <end position="196"/>
    </location>
</feature>
<dbReference type="EMBL" id="VXKE01000021">
    <property type="protein sequence ID" value="KAA8707815.1"/>
    <property type="molecule type" value="Genomic_DNA"/>
</dbReference>
<sequence length="238" mass="25698">MRATQALLSLLAKYATFLRYCVVGVMASGVFYGVANLSALLSKVDSRSEAQNLESTFENAQNAGKLAQDSSKQHQTLNQLAQDSNASTQNAQNLETPQAAGFCDDFVGCQGGGEGIYLSGNEQALAADSRKSAQKPTPELSLATLLGSLASFIFGYFAQMRLAFRAYPNHSTMLPRYLALLALIAIYAQAITYLGAFFTLSYYLISAFIALSVPLFSYPLQKLWVFAKTSKGGGRHIV</sequence>
<keyword evidence="2" id="KW-0472">Membrane</keyword>
<feature type="transmembrane region" description="Helical" evidence="2">
    <location>
        <begin position="20"/>
        <end position="41"/>
    </location>
</feature>
<evidence type="ECO:0000313" key="4">
    <source>
        <dbReference type="Proteomes" id="UP000323707"/>
    </source>
</evidence>
<feature type="transmembrane region" description="Helical" evidence="2">
    <location>
        <begin position="140"/>
        <end position="157"/>
    </location>
</feature>
<dbReference type="RefSeq" id="WP_210670610.1">
    <property type="nucleotide sequence ID" value="NZ_JAERIX010000017.1"/>
</dbReference>
<evidence type="ECO:0000313" key="3">
    <source>
        <dbReference type="EMBL" id="KAA8707815.1"/>
    </source>
</evidence>
<accession>A0A5M9QLI0</accession>
<keyword evidence="2" id="KW-1133">Transmembrane helix</keyword>
<reference evidence="3 4" key="1">
    <citation type="submission" date="2019-09" db="EMBL/GenBank/DDBJ databases">
        <title>Draft genome sequence of various Type strains from the CCUG.</title>
        <authorList>
            <person name="Pineiro-Iglesias B."/>
            <person name="Tunovic T."/>
            <person name="Unosson C."/>
            <person name="Inganas E."/>
            <person name="Ohlen M."/>
            <person name="Cardew S."/>
            <person name="Jensie-Markopoulos S."/>
            <person name="Salva-Serra F."/>
            <person name="Jaen-Luchoro D."/>
            <person name="Karlsson R."/>
            <person name="Svensson-Stadler L."/>
            <person name="Chun J."/>
            <person name="Moore E."/>
        </authorList>
    </citation>
    <scope>NUCLEOTIDE SEQUENCE [LARGE SCALE GENOMIC DNA]</scope>
    <source>
        <strain evidence="3 4">CCUG 32756T</strain>
    </source>
</reference>
<comment type="caution">
    <text evidence="3">The sequence shown here is derived from an EMBL/GenBank/DDBJ whole genome shotgun (WGS) entry which is preliminary data.</text>
</comment>
<feature type="region of interest" description="Disordered" evidence="1">
    <location>
        <begin position="61"/>
        <end position="91"/>
    </location>
</feature>
<dbReference type="AlphaFoldDB" id="A0A5M9QLI0"/>
<name>A0A5M9QLI0_9HELI</name>
<evidence type="ECO:0000256" key="1">
    <source>
        <dbReference type="SAM" id="MobiDB-lite"/>
    </source>
</evidence>
<gene>
    <name evidence="3" type="ORF">F4V45_08085</name>
</gene>
<proteinExistence type="predicted"/>
<feature type="transmembrane region" description="Helical" evidence="2">
    <location>
        <begin position="202"/>
        <end position="220"/>
    </location>
</feature>